<protein>
    <submittedName>
        <fullName evidence="3">Uncharacterized protein</fullName>
    </submittedName>
</protein>
<feature type="region of interest" description="Disordered" evidence="1">
    <location>
        <begin position="78"/>
        <end position="102"/>
    </location>
</feature>
<gene>
    <name evidence="3" type="ORF">PGLA2088_LOCUS14308</name>
</gene>
<organism evidence="3 4">
    <name type="scientific">Polarella glacialis</name>
    <name type="common">Dinoflagellate</name>
    <dbReference type="NCBI Taxonomy" id="89957"/>
    <lineage>
        <taxon>Eukaryota</taxon>
        <taxon>Sar</taxon>
        <taxon>Alveolata</taxon>
        <taxon>Dinophyceae</taxon>
        <taxon>Suessiales</taxon>
        <taxon>Suessiaceae</taxon>
        <taxon>Polarella</taxon>
    </lineage>
</organism>
<accession>A0A813J2S7</accession>
<dbReference type="EMBL" id="CAJNNW010017386">
    <property type="protein sequence ID" value="CAE8660873.1"/>
    <property type="molecule type" value="Genomic_DNA"/>
</dbReference>
<reference evidence="3" key="1">
    <citation type="submission" date="2021-02" db="EMBL/GenBank/DDBJ databases">
        <authorList>
            <person name="Dougan E. K."/>
            <person name="Rhodes N."/>
            <person name="Thang M."/>
            <person name="Chan C."/>
        </authorList>
    </citation>
    <scope>NUCLEOTIDE SEQUENCE</scope>
</reference>
<evidence type="ECO:0000256" key="1">
    <source>
        <dbReference type="SAM" id="MobiDB-lite"/>
    </source>
</evidence>
<dbReference type="Proteomes" id="UP000626109">
    <property type="component" value="Unassembled WGS sequence"/>
</dbReference>
<feature type="chain" id="PRO_5032330715" evidence="2">
    <location>
        <begin position="23"/>
        <end position="505"/>
    </location>
</feature>
<comment type="caution">
    <text evidence="3">The sequence shown here is derived from an EMBL/GenBank/DDBJ whole genome shotgun (WGS) entry which is preliminary data.</text>
</comment>
<evidence type="ECO:0000313" key="4">
    <source>
        <dbReference type="Proteomes" id="UP000626109"/>
    </source>
</evidence>
<evidence type="ECO:0000256" key="2">
    <source>
        <dbReference type="SAM" id="SignalP"/>
    </source>
</evidence>
<name>A0A813J2S7_POLGL</name>
<dbReference type="AlphaFoldDB" id="A0A813J2S7"/>
<feature type="compositionally biased region" description="Basic and acidic residues" evidence="1">
    <location>
        <begin position="88"/>
        <end position="99"/>
    </location>
</feature>
<sequence>MMSSRSIMGLMGFTLLLTASAAGVVQPDSCEGDCEGARAQVLLQTGSVGHRFSAHGSGDKLQGAQRLASMSLSEESSLVMPASTSSSGEKESPGKDAKRQSSKPRCYLKMPFCRPWEGFAGTIRANQHVLAVAVKYGCAYVCGNKSSWATASHSTGTIDDLFGCRKGGVSVGSPALIASESSVQRLPTFKAQFLINQTWKTRIKLTQGSTYPKGGGDQLVLTGQALSMTPDPSIRQSAAVYQLDYPMTSKLGTYESTYPWLRAQWADNRLEAGRNVSLWGDVAWRIALQLRRGDRPHVCPLGIYLNALRFHPSSLPCITAQSSVIILIGEIDPASSEFQTLRHLNIKFLAGKKTQGASAKKRLVRDLDYASTSNVLITGGGGGFSSALGSLQVSGGVILHSRTPDLGIDGLPHAHRLDDHGRFLCAYDLGKLVQVAMGRPLEEVASVASEKTALLLNRLEKSFEEYRAWYTSQCGTSINFSFAEPPSCSSFRRDRLVDPSGELPF</sequence>
<feature type="signal peptide" evidence="2">
    <location>
        <begin position="1"/>
        <end position="22"/>
    </location>
</feature>
<evidence type="ECO:0000313" key="3">
    <source>
        <dbReference type="EMBL" id="CAE8660873.1"/>
    </source>
</evidence>
<proteinExistence type="predicted"/>
<keyword evidence="2" id="KW-0732">Signal</keyword>